<gene>
    <name evidence="2" type="ORF">HZF05_11030</name>
</gene>
<dbReference type="EMBL" id="JACEIB010000006">
    <property type="protein sequence ID" value="MBA2934628.1"/>
    <property type="molecule type" value="Genomic_DNA"/>
</dbReference>
<dbReference type="InterPro" id="IPR000835">
    <property type="entry name" value="HTH_MarR-typ"/>
</dbReference>
<keyword evidence="3" id="KW-1185">Reference proteome</keyword>
<reference evidence="2 3" key="1">
    <citation type="submission" date="2020-07" db="EMBL/GenBank/DDBJ databases">
        <authorList>
            <person name="Sun Q."/>
        </authorList>
    </citation>
    <scope>NUCLEOTIDE SEQUENCE [LARGE SCALE GENOMIC DNA]</scope>
    <source>
        <strain evidence="2 3">CGMCC 1.13654</strain>
    </source>
</reference>
<dbReference type="InterPro" id="IPR036388">
    <property type="entry name" value="WH-like_DNA-bd_sf"/>
</dbReference>
<dbReference type="Gene3D" id="1.10.10.10">
    <property type="entry name" value="Winged helix-like DNA-binding domain superfamily/Winged helix DNA-binding domain"/>
    <property type="match status" value="1"/>
</dbReference>
<organism evidence="2 3">
    <name type="scientific">Sphingomonas chungangi</name>
    <dbReference type="NCBI Taxonomy" id="2683589"/>
    <lineage>
        <taxon>Bacteria</taxon>
        <taxon>Pseudomonadati</taxon>
        <taxon>Pseudomonadota</taxon>
        <taxon>Alphaproteobacteria</taxon>
        <taxon>Sphingomonadales</taxon>
        <taxon>Sphingomonadaceae</taxon>
        <taxon>Sphingomonas</taxon>
    </lineage>
</organism>
<dbReference type="Proteomes" id="UP000570166">
    <property type="component" value="Unassembled WGS sequence"/>
</dbReference>
<dbReference type="Pfam" id="PF12802">
    <property type="entry name" value="MarR_2"/>
    <property type="match status" value="1"/>
</dbReference>
<dbReference type="AlphaFoldDB" id="A0A838LAW3"/>
<feature type="domain" description="HTH marR-type" evidence="1">
    <location>
        <begin position="94"/>
        <end position="140"/>
    </location>
</feature>
<evidence type="ECO:0000259" key="1">
    <source>
        <dbReference type="Pfam" id="PF12802"/>
    </source>
</evidence>
<evidence type="ECO:0000313" key="2">
    <source>
        <dbReference type="EMBL" id="MBA2934628.1"/>
    </source>
</evidence>
<comment type="caution">
    <text evidence="2">The sequence shown here is derived from an EMBL/GenBank/DDBJ whole genome shotgun (WGS) entry which is preliminary data.</text>
</comment>
<sequence>MSVSHANVRDDANPADDPIARLIGLATSFEISLAALNTQIAVETGGPPNEQSRTIASRTAIQIVAFRQKIRELAGAELMPDSGLDVALELFSMQVHGRRMSVMDVCAGLKFPHSTTRRWLQKMELTGLVDRQEDPDDHRRDWVSLKPSVCETIRLLLGRFSRE</sequence>
<name>A0A838LAW3_9SPHN</name>
<dbReference type="GO" id="GO:0003700">
    <property type="term" value="F:DNA-binding transcription factor activity"/>
    <property type="evidence" value="ECO:0007669"/>
    <property type="project" value="InterPro"/>
</dbReference>
<dbReference type="InterPro" id="IPR036390">
    <property type="entry name" value="WH_DNA-bd_sf"/>
</dbReference>
<protein>
    <submittedName>
        <fullName evidence="2">MarR family transcriptional regulator</fullName>
    </submittedName>
</protein>
<dbReference type="RefSeq" id="WP_160366085.1">
    <property type="nucleotide sequence ID" value="NZ_JACEIB010000006.1"/>
</dbReference>
<accession>A0A838LAW3</accession>
<evidence type="ECO:0000313" key="3">
    <source>
        <dbReference type="Proteomes" id="UP000570166"/>
    </source>
</evidence>
<dbReference type="SUPFAM" id="SSF46785">
    <property type="entry name" value="Winged helix' DNA-binding domain"/>
    <property type="match status" value="1"/>
</dbReference>
<proteinExistence type="predicted"/>